<reference evidence="1 2" key="1">
    <citation type="journal article" date="2022" name="Genome Biol. Evol.">
        <title>The Spruce Budworm Genome: Reconstructing the Evolutionary History of Antifreeze Proteins.</title>
        <authorList>
            <person name="Beliveau C."/>
            <person name="Gagne P."/>
            <person name="Picq S."/>
            <person name="Vernygora O."/>
            <person name="Keeling C.I."/>
            <person name="Pinkney K."/>
            <person name="Doucet D."/>
            <person name="Wen F."/>
            <person name="Johnston J.S."/>
            <person name="Maaroufi H."/>
            <person name="Boyle B."/>
            <person name="Laroche J."/>
            <person name="Dewar K."/>
            <person name="Juretic N."/>
            <person name="Blackburn G."/>
            <person name="Nisole A."/>
            <person name="Brunet B."/>
            <person name="Brandao M."/>
            <person name="Lumley L."/>
            <person name="Duan J."/>
            <person name="Quan G."/>
            <person name="Lucarotti C.J."/>
            <person name="Roe A.D."/>
            <person name="Sperling F.A.H."/>
            <person name="Levesque R.C."/>
            <person name="Cusson M."/>
        </authorList>
    </citation>
    <scope>NUCLEOTIDE SEQUENCE [LARGE SCALE GENOMIC DNA]</scope>
    <source>
        <strain evidence="1">Glfc:IPQL:Cfum</strain>
    </source>
</reference>
<proteinExistence type="predicted"/>
<accession>A0ACC0JLQ7</accession>
<protein>
    <submittedName>
        <fullName evidence="1">Uncharacterized protein</fullName>
    </submittedName>
</protein>
<evidence type="ECO:0000313" key="2">
    <source>
        <dbReference type="Proteomes" id="UP001064048"/>
    </source>
</evidence>
<evidence type="ECO:0000313" key="1">
    <source>
        <dbReference type="EMBL" id="KAI8425091.1"/>
    </source>
</evidence>
<sequence>MQHVEVGKPYIIIIVTSYVGHVELRSAHRRAIPKELLDSMNVTRIFLLAKIPPHEKYINQNAIEDESRAFGDILQGSFIEDYRNLTFKHLMGLQWASTNCSEAFYILKVDDDTVFNLERTYKLLKSLRLKGDFFMGYMLNNTKPIRKHLNKWYVTWEEYPRNDYPPYLSGWYYITTPNAARRVTNEAIYHPYFWIDDLLITGLLTEALNIKLVQVPKGFWLEYYELLECCLRDMIKEKIIYISQNVVEYESRAFGDILQGSFVESYRSLIFFKHLMGLQWASTNCSEAVYILKVDDDTVFNWEKTYKLIKSLRLKGDFFMGYMLNDTKPVRKHLNKWYVTWEEYPRDDYPPYLSGALYITTPNAARRIQKKFENTTAT</sequence>
<gene>
    <name evidence="1" type="ORF">MSG28_006951</name>
</gene>
<keyword evidence="2" id="KW-1185">Reference proteome</keyword>
<dbReference type="EMBL" id="CM046111">
    <property type="protein sequence ID" value="KAI8425091.1"/>
    <property type="molecule type" value="Genomic_DNA"/>
</dbReference>
<dbReference type="Proteomes" id="UP001064048">
    <property type="component" value="Chromosome 11"/>
</dbReference>
<name>A0ACC0JLQ7_CHOFU</name>
<comment type="caution">
    <text evidence="1">The sequence shown here is derived from an EMBL/GenBank/DDBJ whole genome shotgun (WGS) entry which is preliminary data.</text>
</comment>
<organism evidence="1 2">
    <name type="scientific">Choristoneura fumiferana</name>
    <name type="common">Spruce budworm moth</name>
    <name type="synonym">Archips fumiferana</name>
    <dbReference type="NCBI Taxonomy" id="7141"/>
    <lineage>
        <taxon>Eukaryota</taxon>
        <taxon>Metazoa</taxon>
        <taxon>Ecdysozoa</taxon>
        <taxon>Arthropoda</taxon>
        <taxon>Hexapoda</taxon>
        <taxon>Insecta</taxon>
        <taxon>Pterygota</taxon>
        <taxon>Neoptera</taxon>
        <taxon>Endopterygota</taxon>
        <taxon>Lepidoptera</taxon>
        <taxon>Glossata</taxon>
        <taxon>Ditrysia</taxon>
        <taxon>Tortricoidea</taxon>
        <taxon>Tortricidae</taxon>
        <taxon>Tortricinae</taxon>
        <taxon>Choristoneura</taxon>
    </lineage>
</organism>